<dbReference type="Gene3D" id="3.90.226.10">
    <property type="entry name" value="2-enoyl-CoA Hydratase, Chain A, domain 1"/>
    <property type="match status" value="1"/>
</dbReference>
<dbReference type="CDD" id="cd06558">
    <property type="entry name" value="crotonase-like"/>
    <property type="match status" value="1"/>
</dbReference>
<dbReference type="PROSITE" id="PS00166">
    <property type="entry name" value="ENOYL_COA_HYDRATASE"/>
    <property type="match status" value="1"/>
</dbReference>
<dbReference type="GO" id="GO:0003824">
    <property type="term" value="F:catalytic activity"/>
    <property type="evidence" value="ECO:0007669"/>
    <property type="project" value="InterPro"/>
</dbReference>
<proteinExistence type="inferred from homology"/>
<keyword evidence="4" id="KW-1185">Reference proteome</keyword>
<comment type="caution">
    <text evidence="3">The sequence shown here is derived from an EMBL/GenBank/DDBJ whole genome shotgun (WGS) entry which is preliminary data.</text>
</comment>
<evidence type="ECO:0000313" key="4">
    <source>
        <dbReference type="Proteomes" id="UP000637002"/>
    </source>
</evidence>
<dbReference type="Pfam" id="PF00378">
    <property type="entry name" value="ECH_1"/>
    <property type="match status" value="1"/>
</dbReference>
<gene>
    <name evidence="3" type="ORF">GCM10010994_49480</name>
</gene>
<comment type="similarity">
    <text evidence="1 2">Belongs to the enoyl-CoA hydratase/isomerase family.</text>
</comment>
<dbReference type="RefSeq" id="WP_188611840.1">
    <property type="nucleotide sequence ID" value="NZ_BMGG01000009.1"/>
</dbReference>
<organism evidence="3 4">
    <name type="scientific">Chelatococcus reniformis</name>
    <dbReference type="NCBI Taxonomy" id="1494448"/>
    <lineage>
        <taxon>Bacteria</taxon>
        <taxon>Pseudomonadati</taxon>
        <taxon>Pseudomonadota</taxon>
        <taxon>Alphaproteobacteria</taxon>
        <taxon>Hyphomicrobiales</taxon>
        <taxon>Chelatococcaceae</taxon>
        <taxon>Chelatococcus</taxon>
    </lineage>
</organism>
<dbReference type="GO" id="GO:0006635">
    <property type="term" value="P:fatty acid beta-oxidation"/>
    <property type="evidence" value="ECO:0007669"/>
    <property type="project" value="TreeGrafter"/>
</dbReference>
<evidence type="ECO:0000256" key="2">
    <source>
        <dbReference type="RuleBase" id="RU003707"/>
    </source>
</evidence>
<evidence type="ECO:0000313" key="3">
    <source>
        <dbReference type="EMBL" id="GGC85702.1"/>
    </source>
</evidence>
<dbReference type="InterPro" id="IPR029045">
    <property type="entry name" value="ClpP/crotonase-like_dom_sf"/>
</dbReference>
<dbReference type="PANTHER" id="PTHR11941:SF54">
    <property type="entry name" value="ENOYL-COA HYDRATASE, MITOCHONDRIAL"/>
    <property type="match status" value="1"/>
</dbReference>
<dbReference type="EMBL" id="BMGG01000009">
    <property type="protein sequence ID" value="GGC85702.1"/>
    <property type="molecule type" value="Genomic_DNA"/>
</dbReference>
<dbReference type="InterPro" id="IPR001753">
    <property type="entry name" value="Enoyl-CoA_hydra/iso"/>
</dbReference>
<dbReference type="InterPro" id="IPR018376">
    <property type="entry name" value="Enoyl-CoA_hyd/isom_CS"/>
</dbReference>
<reference evidence="3" key="2">
    <citation type="submission" date="2020-09" db="EMBL/GenBank/DDBJ databases">
        <authorList>
            <person name="Sun Q."/>
            <person name="Zhou Y."/>
        </authorList>
    </citation>
    <scope>NUCLEOTIDE SEQUENCE</scope>
    <source>
        <strain evidence="3">CGMCC 1.12919</strain>
    </source>
</reference>
<dbReference type="AlphaFoldDB" id="A0A916XM57"/>
<dbReference type="PANTHER" id="PTHR11941">
    <property type="entry name" value="ENOYL-COA HYDRATASE-RELATED"/>
    <property type="match status" value="1"/>
</dbReference>
<dbReference type="SUPFAM" id="SSF52096">
    <property type="entry name" value="ClpP/crotonase"/>
    <property type="match status" value="1"/>
</dbReference>
<reference evidence="3" key="1">
    <citation type="journal article" date="2014" name="Int. J. Syst. Evol. Microbiol.">
        <title>Complete genome sequence of Corynebacterium casei LMG S-19264T (=DSM 44701T), isolated from a smear-ripened cheese.</title>
        <authorList>
            <consortium name="US DOE Joint Genome Institute (JGI-PGF)"/>
            <person name="Walter F."/>
            <person name="Albersmeier A."/>
            <person name="Kalinowski J."/>
            <person name="Ruckert C."/>
        </authorList>
    </citation>
    <scope>NUCLEOTIDE SEQUENCE</scope>
    <source>
        <strain evidence="3">CGMCC 1.12919</strain>
    </source>
</reference>
<evidence type="ECO:0000256" key="1">
    <source>
        <dbReference type="ARBA" id="ARBA00005254"/>
    </source>
</evidence>
<protein>
    <submittedName>
        <fullName evidence="3">Enoyl-CoA hydratase</fullName>
    </submittedName>
</protein>
<dbReference type="Proteomes" id="UP000637002">
    <property type="component" value="Unassembled WGS sequence"/>
</dbReference>
<name>A0A916XM57_9HYPH</name>
<accession>A0A916XM57</accession>
<sequence>MTYDLIRLERNGRVAIATIDAPPLNIITLALYRELTALAKEIEADEGLTVFILRSANPEFFMAHFDVAAILDFPTDEEPRRDPRPNPFHEMCGRLRTMAKVTIAQIEGRAGGGGSEIAMNCDLRYGVRGRTIINQMEVPIGILPGGTGTQRLPRLVGRGRALEIIMSGDDLDAETAERWGYLDRIFAADEIGPYVDRLAARIASFPPEAVVGAKLAINAADGPIADGLIEEAYQFQRLLRNDSAKRAMTRFLEIGGQTREGELRVGELNGEVNR</sequence>